<feature type="region of interest" description="Disordered" evidence="1">
    <location>
        <begin position="233"/>
        <end position="386"/>
    </location>
</feature>
<dbReference type="InterPro" id="IPR035892">
    <property type="entry name" value="C2_domain_sf"/>
</dbReference>
<dbReference type="GO" id="GO:0071539">
    <property type="term" value="P:protein localization to centrosome"/>
    <property type="evidence" value="ECO:0007669"/>
    <property type="project" value="TreeGrafter"/>
</dbReference>
<feature type="region of interest" description="Disordered" evidence="1">
    <location>
        <begin position="188"/>
        <end position="221"/>
    </location>
</feature>
<dbReference type="EMBL" id="HBUF01254007">
    <property type="protein sequence ID" value="CAG6681035.1"/>
    <property type="molecule type" value="Transcribed_RNA"/>
</dbReference>
<dbReference type="PANTHER" id="PTHR21254">
    <property type="entry name" value="C2 DOMAIN-CONTAINING PROTEIN 3"/>
    <property type="match status" value="1"/>
</dbReference>
<proteinExistence type="predicted"/>
<organism evidence="2">
    <name type="scientific">Cacopsylla melanoneura</name>
    <dbReference type="NCBI Taxonomy" id="428564"/>
    <lineage>
        <taxon>Eukaryota</taxon>
        <taxon>Metazoa</taxon>
        <taxon>Ecdysozoa</taxon>
        <taxon>Arthropoda</taxon>
        <taxon>Hexapoda</taxon>
        <taxon>Insecta</taxon>
        <taxon>Pterygota</taxon>
        <taxon>Neoptera</taxon>
        <taxon>Paraneoptera</taxon>
        <taxon>Hemiptera</taxon>
        <taxon>Sternorrhyncha</taxon>
        <taxon>Psylloidea</taxon>
        <taxon>Psyllidae</taxon>
        <taxon>Psyllinae</taxon>
        <taxon>Cacopsylla</taxon>
    </lineage>
</organism>
<protein>
    <submittedName>
        <fullName evidence="2">C2 domain-containing protein 3</fullName>
    </submittedName>
</protein>
<feature type="compositionally biased region" description="Basic and acidic residues" evidence="1">
    <location>
        <begin position="263"/>
        <end position="294"/>
    </location>
</feature>
<feature type="compositionally biased region" description="Low complexity" evidence="1">
    <location>
        <begin position="341"/>
        <end position="364"/>
    </location>
</feature>
<feature type="compositionally biased region" description="Basic and acidic residues" evidence="1">
    <location>
        <begin position="309"/>
        <end position="340"/>
    </location>
</feature>
<feature type="compositionally biased region" description="Polar residues" evidence="1">
    <location>
        <begin position="295"/>
        <end position="305"/>
    </location>
</feature>
<evidence type="ECO:0000313" key="2">
    <source>
        <dbReference type="EMBL" id="CAG6681035.1"/>
    </source>
</evidence>
<dbReference type="GO" id="GO:0005814">
    <property type="term" value="C:centriole"/>
    <property type="evidence" value="ECO:0007669"/>
    <property type="project" value="TreeGrafter"/>
</dbReference>
<evidence type="ECO:0000256" key="1">
    <source>
        <dbReference type="SAM" id="MobiDB-lite"/>
    </source>
</evidence>
<dbReference type="SUPFAM" id="SSF49562">
    <property type="entry name" value="C2 domain (Calcium/lipid-binding domain, CaLB)"/>
    <property type="match status" value="1"/>
</dbReference>
<feature type="compositionally biased region" description="Basic and acidic residues" evidence="1">
    <location>
        <begin position="244"/>
        <end position="253"/>
    </location>
</feature>
<name>A0A8D8X475_9HEMI</name>
<sequence length="409" mass="45913">MSPVVIKSVCPIYDVRLTTKIPTSLLFKDDEYLILVVWYKSRSDDYTGRDVTADHVLGFVRISLTPLLTGLPSIRGWHNIVNFSNKVCGQLKVSVEPLEKIEIEESIVMKVIPDTTGTLSASCSLWDLKSTVDKLDEKISKMNEVIMECVVEKNRPDFSNRVRTRDYGLEDEHESSVQTKNKAAAASFEKQPYNMSSGVRARVSQFENERSNSKSEPPVCGLQRDYQQEAPHCSLENGGVSRESPMKSREKLCKSGAASNPKSDLDSRRINRGEEKENSSGFKKPMDRKSDKSSHGNGSKANGPQMSKEYFELKSALEKLEIGRKSSDDDNDDVDTKDTSSPEPLPSGSLSSSASSSWSSVLKSNQDNAETKPKNKTDEDTNGKRLKFFDEIQNFDLERINKIFRNRQK</sequence>
<dbReference type="GO" id="GO:0061511">
    <property type="term" value="P:centriole elongation"/>
    <property type="evidence" value="ECO:0007669"/>
    <property type="project" value="TreeGrafter"/>
</dbReference>
<feature type="compositionally biased region" description="Basic and acidic residues" evidence="1">
    <location>
        <begin position="369"/>
        <end position="386"/>
    </location>
</feature>
<dbReference type="PANTHER" id="PTHR21254:SF1">
    <property type="entry name" value="C2 DOMAIN-CONTAINING PROTEIN 3"/>
    <property type="match status" value="1"/>
</dbReference>
<dbReference type="GO" id="GO:0060271">
    <property type="term" value="P:cilium assembly"/>
    <property type="evidence" value="ECO:0007669"/>
    <property type="project" value="TreeGrafter"/>
</dbReference>
<dbReference type="AlphaFoldDB" id="A0A8D8X475"/>
<reference evidence="2" key="1">
    <citation type="submission" date="2021-05" db="EMBL/GenBank/DDBJ databases">
        <authorList>
            <person name="Alioto T."/>
            <person name="Alioto T."/>
            <person name="Gomez Garrido J."/>
        </authorList>
    </citation>
    <scope>NUCLEOTIDE SEQUENCE</scope>
</reference>
<accession>A0A8D8X475</accession>
<dbReference type="GO" id="GO:0034451">
    <property type="term" value="C:centriolar satellite"/>
    <property type="evidence" value="ECO:0007669"/>
    <property type="project" value="TreeGrafter"/>
</dbReference>